<reference evidence="2 3" key="1">
    <citation type="journal article" date="2018" name="Sci. Rep.">
        <title>Genomic signatures of local adaptation to the degree of environmental predictability in rotifers.</title>
        <authorList>
            <person name="Franch-Gras L."/>
            <person name="Hahn C."/>
            <person name="Garcia-Roger E.M."/>
            <person name="Carmona M.J."/>
            <person name="Serra M."/>
            <person name="Gomez A."/>
        </authorList>
    </citation>
    <scope>NUCLEOTIDE SEQUENCE [LARGE SCALE GENOMIC DNA]</scope>
    <source>
        <strain evidence="2">HYR1</strain>
    </source>
</reference>
<dbReference type="AlphaFoldDB" id="A0A3M7T6A6"/>
<evidence type="ECO:0000313" key="2">
    <source>
        <dbReference type="EMBL" id="RNA43515.1"/>
    </source>
</evidence>
<protein>
    <submittedName>
        <fullName evidence="2">Uncharacterized protein</fullName>
    </submittedName>
</protein>
<proteinExistence type="predicted"/>
<sequence>MKIQLITILSTLMVLGHQAQDFGVQFSEPSLVESHSSNVFVVKLKNQELNEHNLYITSQADGSVYEKIEFKFSGLSHVKRKFQIEADNTPSLTLKFGQKLEAEFTGQYEFRAIRRDGSEQVVSWYIYFYPEVLDLIKA</sequence>
<accession>A0A3M7T6A6</accession>
<evidence type="ECO:0000313" key="3">
    <source>
        <dbReference type="Proteomes" id="UP000276133"/>
    </source>
</evidence>
<comment type="caution">
    <text evidence="2">The sequence shown here is derived from an EMBL/GenBank/DDBJ whole genome shotgun (WGS) entry which is preliminary data.</text>
</comment>
<keyword evidence="1" id="KW-0732">Signal</keyword>
<keyword evidence="3" id="KW-1185">Reference proteome</keyword>
<dbReference type="Proteomes" id="UP000276133">
    <property type="component" value="Unassembled WGS sequence"/>
</dbReference>
<evidence type="ECO:0000256" key="1">
    <source>
        <dbReference type="SAM" id="SignalP"/>
    </source>
</evidence>
<name>A0A3M7T6A6_BRAPC</name>
<feature type="signal peptide" evidence="1">
    <location>
        <begin position="1"/>
        <end position="19"/>
    </location>
</feature>
<organism evidence="2 3">
    <name type="scientific">Brachionus plicatilis</name>
    <name type="common">Marine rotifer</name>
    <name type="synonym">Brachionus muelleri</name>
    <dbReference type="NCBI Taxonomy" id="10195"/>
    <lineage>
        <taxon>Eukaryota</taxon>
        <taxon>Metazoa</taxon>
        <taxon>Spiralia</taxon>
        <taxon>Gnathifera</taxon>
        <taxon>Rotifera</taxon>
        <taxon>Eurotatoria</taxon>
        <taxon>Monogononta</taxon>
        <taxon>Pseudotrocha</taxon>
        <taxon>Ploima</taxon>
        <taxon>Brachionidae</taxon>
        <taxon>Brachionus</taxon>
    </lineage>
</organism>
<feature type="chain" id="PRO_5018252689" evidence="1">
    <location>
        <begin position="20"/>
        <end position="138"/>
    </location>
</feature>
<gene>
    <name evidence="2" type="ORF">BpHYR1_044314</name>
</gene>
<dbReference type="EMBL" id="REGN01000218">
    <property type="protein sequence ID" value="RNA43515.1"/>
    <property type="molecule type" value="Genomic_DNA"/>
</dbReference>